<sequence length="224" mass="24121">MASISSSSSSSSSLTGRGGPAQTQPHMAHRWSTEGEDIIVVGAAAHVEEERAEPGQADSGEAFPTDQPDTHDQQPDTGDLGHLPAEMISFSSARQFSPYQAGTSSHAEPFIPHIQEHTGLDELFHMTSCPSAEFTNTVESFRVSQAQHVDHASSSSVAPPPPPPPAFDVQHGQWILTYSSPPVMGFSVFDPIRIGSEYATHHLTRRHLHIVAAPSTDTTPRHHP</sequence>
<evidence type="ECO:0000313" key="2">
    <source>
        <dbReference type="EMBL" id="MED6186631.1"/>
    </source>
</evidence>
<accession>A0ABU6WL70</accession>
<evidence type="ECO:0000313" key="3">
    <source>
        <dbReference type="Proteomes" id="UP001341840"/>
    </source>
</evidence>
<dbReference type="Proteomes" id="UP001341840">
    <property type="component" value="Unassembled WGS sequence"/>
</dbReference>
<keyword evidence="3" id="KW-1185">Reference proteome</keyword>
<protein>
    <submittedName>
        <fullName evidence="2">Uncharacterized protein</fullName>
    </submittedName>
</protein>
<feature type="region of interest" description="Disordered" evidence="1">
    <location>
        <begin position="145"/>
        <end position="164"/>
    </location>
</feature>
<feature type="compositionally biased region" description="Low complexity" evidence="1">
    <location>
        <begin position="1"/>
        <end position="13"/>
    </location>
</feature>
<evidence type="ECO:0000256" key="1">
    <source>
        <dbReference type="SAM" id="MobiDB-lite"/>
    </source>
</evidence>
<dbReference type="EMBL" id="JASCZI010181980">
    <property type="protein sequence ID" value="MED6186631.1"/>
    <property type="molecule type" value="Genomic_DNA"/>
</dbReference>
<feature type="region of interest" description="Disordered" evidence="1">
    <location>
        <begin position="1"/>
        <end position="80"/>
    </location>
</feature>
<reference evidence="2 3" key="1">
    <citation type="journal article" date="2023" name="Plants (Basel)">
        <title>Bridging the Gap: Combining Genomics and Transcriptomics Approaches to Understand Stylosanthes scabra, an Orphan Legume from the Brazilian Caatinga.</title>
        <authorList>
            <person name="Ferreira-Neto J.R.C."/>
            <person name="da Silva M.D."/>
            <person name="Binneck E."/>
            <person name="de Melo N.F."/>
            <person name="da Silva R.H."/>
            <person name="de Melo A.L.T.M."/>
            <person name="Pandolfi V."/>
            <person name="Bustamante F.O."/>
            <person name="Brasileiro-Vidal A.C."/>
            <person name="Benko-Iseppon A.M."/>
        </authorList>
    </citation>
    <scope>NUCLEOTIDE SEQUENCE [LARGE SCALE GENOMIC DNA]</scope>
    <source>
        <tissue evidence="2">Leaves</tissue>
    </source>
</reference>
<name>A0ABU6WL70_9FABA</name>
<gene>
    <name evidence="2" type="ORF">PIB30_068572</name>
</gene>
<proteinExistence type="predicted"/>
<organism evidence="2 3">
    <name type="scientific">Stylosanthes scabra</name>
    <dbReference type="NCBI Taxonomy" id="79078"/>
    <lineage>
        <taxon>Eukaryota</taxon>
        <taxon>Viridiplantae</taxon>
        <taxon>Streptophyta</taxon>
        <taxon>Embryophyta</taxon>
        <taxon>Tracheophyta</taxon>
        <taxon>Spermatophyta</taxon>
        <taxon>Magnoliopsida</taxon>
        <taxon>eudicotyledons</taxon>
        <taxon>Gunneridae</taxon>
        <taxon>Pentapetalae</taxon>
        <taxon>rosids</taxon>
        <taxon>fabids</taxon>
        <taxon>Fabales</taxon>
        <taxon>Fabaceae</taxon>
        <taxon>Papilionoideae</taxon>
        <taxon>50 kb inversion clade</taxon>
        <taxon>dalbergioids sensu lato</taxon>
        <taxon>Dalbergieae</taxon>
        <taxon>Pterocarpus clade</taxon>
        <taxon>Stylosanthes</taxon>
    </lineage>
</organism>
<comment type="caution">
    <text evidence="2">The sequence shown here is derived from an EMBL/GenBank/DDBJ whole genome shotgun (WGS) entry which is preliminary data.</text>
</comment>